<dbReference type="PANTHER" id="PTHR30204:SF69">
    <property type="entry name" value="MERR-FAMILY TRANSCRIPTIONAL REGULATOR"/>
    <property type="match status" value="1"/>
</dbReference>
<evidence type="ECO:0000256" key="2">
    <source>
        <dbReference type="ARBA" id="ARBA00023015"/>
    </source>
</evidence>
<name>A0AAU6WBL0_9MICC</name>
<accession>A0AAU6WBL0</accession>
<gene>
    <name evidence="7" type="ORF">QMQ05_13720</name>
</gene>
<dbReference type="Pfam" id="PF13411">
    <property type="entry name" value="MerR_1"/>
    <property type="match status" value="1"/>
</dbReference>
<dbReference type="SUPFAM" id="SSF89082">
    <property type="entry name" value="Antibiotic binding domain of TipA-like multidrug resistance regulators"/>
    <property type="match status" value="1"/>
</dbReference>
<dbReference type="InterPro" id="IPR009061">
    <property type="entry name" value="DNA-bd_dom_put_sf"/>
</dbReference>
<keyword evidence="5" id="KW-0175">Coiled coil</keyword>
<dbReference type="Gene3D" id="1.10.490.50">
    <property type="entry name" value="Antibiotic binding domain of TipA-like multidrug resistance regulators"/>
    <property type="match status" value="1"/>
</dbReference>
<keyword evidence="3" id="KW-0238">DNA-binding</keyword>
<evidence type="ECO:0000256" key="3">
    <source>
        <dbReference type="ARBA" id="ARBA00023125"/>
    </source>
</evidence>
<evidence type="ECO:0000256" key="5">
    <source>
        <dbReference type="SAM" id="Coils"/>
    </source>
</evidence>
<evidence type="ECO:0000313" key="7">
    <source>
        <dbReference type="EMBL" id="XAO45390.1"/>
    </source>
</evidence>
<dbReference type="GO" id="GO:0003677">
    <property type="term" value="F:DNA binding"/>
    <property type="evidence" value="ECO:0007669"/>
    <property type="project" value="UniProtKB-KW"/>
</dbReference>
<dbReference type="InterPro" id="IPR012925">
    <property type="entry name" value="TipAS_dom"/>
</dbReference>
<dbReference type="SMART" id="SM00422">
    <property type="entry name" value="HTH_MERR"/>
    <property type="match status" value="1"/>
</dbReference>
<organism evidence="7 8">
    <name type="scientific">Glutamicibacter ectropisis</name>
    <dbReference type="NCBI Taxonomy" id="3046593"/>
    <lineage>
        <taxon>Bacteria</taxon>
        <taxon>Bacillati</taxon>
        <taxon>Actinomycetota</taxon>
        <taxon>Actinomycetes</taxon>
        <taxon>Micrococcales</taxon>
        <taxon>Micrococcaceae</taxon>
        <taxon>Glutamicibacter</taxon>
    </lineage>
</organism>
<dbReference type="KEGG" id="gey:QMQ05_13720"/>
<dbReference type="AlphaFoldDB" id="A0AAU6WBL0"/>
<evidence type="ECO:0000259" key="6">
    <source>
        <dbReference type="PROSITE" id="PS50937"/>
    </source>
</evidence>
<dbReference type="Pfam" id="PF07739">
    <property type="entry name" value="TipAS"/>
    <property type="match status" value="1"/>
</dbReference>
<dbReference type="CDD" id="cd01106">
    <property type="entry name" value="HTH_TipAL-Mta"/>
    <property type="match status" value="1"/>
</dbReference>
<keyword evidence="1" id="KW-0678">Repressor</keyword>
<dbReference type="PROSITE" id="PS50937">
    <property type="entry name" value="HTH_MERR_2"/>
    <property type="match status" value="1"/>
</dbReference>
<dbReference type="Gene3D" id="1.10.1660.10">
    <property type="match status" value="1"/>
</dbReference>
<dbReference type="EMBL" id="CP125942">
    <property type="protein sequence ID" value="XAO45390.1"/>
    <property type="molecule type" value="Genomic_DNA"/>
</dbReference>
<dbReference type="InterPro" id="IPR036244">
    <property type="entry name" value="TipA-like_antibiotic-bd"/>
</dbReference>
<keyword evidence="8" id="KW-1185">Reference proteome</keyword>
<dbReference type="GO" id="GO:0003700">
    <property type="term" value="F:DNA-binding transcription factor activity"/>
    <property type="evidence" value="ECO:0007669"/>
    <property type="project" value="InterPro"/>
</dbReference>
<evidence type="ECO:0000313" key="8">
    <source>
        <dbReference type="Proteomes" id="UP001486888"/>
    </source>
</evidence>
<sequence>MQHPEQTEYSISYVSRVAGISSRTLRHYDHIGLLVPDHVAQNGYRFYTQNQLIRLQRILLLRDMGLKLEHIAEILEAQRDEREALANHIQQLQVQRRTIDRQIRALEHTISALENGENMKPETSFDGFNDQYKEEVVERWGSEAYNSSNQWWRSKNAEEQSDFFAQVKELNQAWVDAGANKIDPESEIALNLAGRHVRWLRSVPGTPLDSPDPEQRRTYVISLAEMYVADDRFAKNYGGHAQFVCDALKAYVIKATEI</sequence>
<proteinExistence type="predicted"/>
<keyword evidence="2" id="KW-0805">Transcription regulation</keyword>
<keyword evidence="4" id="KW-0804">Transcription</keyword>
<feature type="coiled-coil region" evidence="5">
    <location>
        <begin position="75"/>
        <end position="109"/>
    </location>
</feature>
<reference evidence="7 8" key="1">
    <citation type="submission" date="2023-05" db="EMBL/GenBank/DDBJ databases">
        <title>Glutamicibacter sp. B1, complete genome.</title>
        <authorList>
            <person name="Long Y.H."/>
            <person name="Fang T."/>
            <person name="Li X.Y."/>
        </authorList>
    </citation>
    <scope>NUCLEOTIDE SEQUENCE [LARGE SCALE GENOMIC DNA]</scope>
    <source>
        <strain evidence="7 8">B1</strain>
    </source>
</reference>
<dbReference type="PROSITE" id="PS00552">
    <property type="entry name" value="HTH_MERR_1"/>
    <property type="match status" value="1"/>
</dbReference>
<evidence type="ECO:0000256" key="1">
    <source>
        <dbReference type="ARBA" id="ARBA00022491"/>
    </source>
</evidence>
<feature type="domain" description="HTH merR-type" evidence="6">
    <location>
        <begin position="8"/>
        <end position="77"/>
    </location>
</feature>
<dbReference type="RefSeq" id="WP_345470875.1">
    <property type="nucleotide sequence ID" value="NZ_CP125942.1"/>
</dbReference>
<protein>
    <submittedName>
        <fullName evidence="7">MerR family transcriptional regulator</fullName>
    </submittedName>
</protein>
<evidence type="ECO:0000256" key="4">
    <source>
        <dbReference type="ARBA" id="ARBA00023163"/>
    </source>
</evidence>
<dbReference type="Proteomes" id="UP001486888">
    <property type="component" value="Chromosome"/>
</dbReference>
<dbReference type="InterPro" id="IPR000551">
    <property type="entry name" value="MerR-type_HTH_dom"/>
</dbReference>
<dbReference type="PANTHER" id="PTHR30204">
    <property type="entry name" value="REDOX-CYCLING DRUG-SENSING TRANSCRIPTIONAL ACTIVATOR SOXR"/>
    <property type="match status" value="1"/>
</dbReference>
<dbReference type="SUPFAM" id="SSF46955">
    <property type="entry name" value="Putative DNA-binding domain"/>
    <property type="match status" value="1"/>
</dbReference>
<dbReference type="InterPro" id="IPR047057">
    <property type="entry name" value="MerR_fam"/>
</dbReference>